<keyword evidence="10" id="KW-1185">Reference proteome</keyword>
<dbReference type="CDD" id="cd00154">
    <property type="entry name" value="Rab"/>
    <property type="match status" value="1"/>
</dbReference>
<keyword evidence="7" id="KW-0636">Prenylation</keyword>
<keyword evidence="6" id="KW-0449">Lipoprotein</keyword>
<comment type="similarity">
    <text evidence="2">Belongs to the small GTPase superfamily. Rab family.</text>
</comment>
<evidence type="ECO:0000313" key="10">
    <source>
        <dbReference type="Proteomes" id="UP001444071"/>
    </source>
</evidence>
<keyword evidence="5" id="KW-0342">GTP-binding</keyword>
<dbReference type="PROSITE" id="PS51419">
    <property type="entry name" value="RAB"/>
    <property type="match status" value="1"/>
</dbReference>
<evidence type="ECO:0000256" key="5">
    <source>
        <dbReference type="ARBA" id="ARBA00023134"/>
    </source>
</evidence>
<proteinExistence type="inferred from homology"/>
<evidence type="ECO:0000256" key="1">
    <source>
        <dbReference type="ARBA" id="ARBA00004635"/>
    </source>
</evidence>
<evidence type="ECO:0000313" key="9">
    <source>
        <dbReference type="EMBL" id="MEQ2259616.1"/>
    </source>
</evidence>
<feature type="non-terminal residue" evidence="9">
    <location>
        <position position="1"/>
    </location>
</feature>
<accession>A0ABV0VQZ8</accession>
<dbReference type="PRINTS" id="PR00449">
    <property type="entry name" value="RASTRNSFRMNG"/>
</dbReference>
<dbReference type="PROSITE" id="PS51421">
    <property type="entry name" value="RAS"/>
    <property type="match status" value="1"/>
</dbReference>
<organism evidence="9 10">
    <name type="scientific">Xenotaenia resolanae</name>
    <dbReference type="NCBI Taxonomy" id="208358"/>
    <lineage>
        <taxon>Eukaryota</taxon>
        <taxon>Metazoa</taxon>
        <taxon>Chordata</taxon>
        <taxon>Craniata</taxon>
        <taxon>Vertebrata</taxon>
        <taxon>Euteleostomi</taxon>
        <taxon>Actinopterygii</taxon>
        <taxon>Neopterygii</taxon>
        <taxon>Teleostei</taxon>
        <taxon>Neoteleostei</taxon>
        <taxon>Acanthomorphata</taxon>
        <taxon>Ovalentaria</taxon>
        <taxon>Atherinomorphae</taxon>
        <taxon>Cyprinodontiformes</taxon>
        <taxon>Goodeidae</taxon>
        <taxon>Xenotaenia</taxon>
    </lineage>
</organism>
<name>A0ABV0VQZ8_9TELE</name>
<evidence type="ECO:0000256" key="6">
    <source>
        <dbReference type="ARBA" id="ARBA00023288"/>
    </source>
</evidence>
<dbReference type="InterPro" id="IPR050305">
    <property type="entry name" value="Small_GTPase_Rab"/>
</dbReference>
<dbReference type="SMART" id="SM00174">
    <property type="entry name" value="RHO"/>
    <property type="match status" value="1"/>
</dbReference>
<dbReference type="Pfam" id="PF00071">
    <property type="entry name" value="Ras"/>
    <property type="match status" value="1"/>
</dbReference>
<dbReference type="Proteomes" id="UP001444071">
    <property type="component" value="Unassembled WGS sequence"/>
</dbReference>
<dbReference type="SMART" id="SM00175">
    <property type="entry name" value="RAB"/>
    <property type="match status" value="1"/>
</dbReference>
<keyword evidence="4" id="KW-0547">Nucleotide-binding</keyword>
<dbReference type="EC" id="3.6.5.2" evidence="3"/>
<dbReference type="InterPro" id="IPR005225">
    <property type="entry name" value="Small_GTP-bd"/>
</dbReference>
<evidence type="ECO:0000256" key="8">
    <source>
        <dbReference type="ARBA" id="ARBA00047660"/>
    </source>
</evidence>
<dbReference type="NCBIfam" id="TIGR00231">
    <property type="entry name" value="small_GTP"/>
    <property type="match status" value="1"/>
</dbReference>
<dbReference type="InterPro" id="IPR001806">
    <property type="entry name" value="Small_GTPase"/>
</dbReference>
<dbReference type="SMART" id="SM00173">
    <property type="entry name" value="RAS"/>
    <property type="match status" value="1"/>
</dbReference>
<protein>
    <recommendedName>
        <fullName evidence="3">small monomeric GTPase</fullName>
        <ecNumber evidence="3">3.6.5.2</ecNumber>
    </recommendedName>
</protein>
<reference evidence="9 10" key="1">
    <citation type="submission" date="2021-06" db="EMBL/GenBank/DDBJ databases">
        <authorList>
            <person name="Palmer J.M."/>
        </authorList>
    </citation>
    <scope>NUCLEOTIDE SEQUENCE [LARGE SCALE GENOMIC DNA]</scope>
    <source>
        <strain evidence="9 10">XR_2019</strain>
        <tissue evidence="9">Muscle</tissue>
    </source>
</reference>
<comment type="subcellular location">
    <subcellularLocation>
        <location evidence="1">Membrane</location>
        <topology evidence="1">Lipid-anchor</topology>
    </subcellularLocation>
</comment>
<comment type="caution">
    <text evidence="9">The sequence shown here is derived from an EMBL/GenBank/DDBJ whole genome shotgun (WGS) entry which is preliminary data.</text>
</comment>
<dbReference type="InterPro" id="IPR027417">
    <property type="entry name" value="P-loop_NTPase"/>
</dbReference>
<gene>
    <name evidence="9" type="ORF">XENORESO_014736</name>
</gene>
<dbReference type="SUPFAM" id="SSF52540">
    <property type="entry name" value="P-loop containing nucleoside triphosphate hydrolases"/>
    <property type="match status" value="1"/>
</dbReference>
<dbReference type="PANTHER" id="PTHR47980">
    <property type="entry name" value="LD44762P"/>
    <property type="match status" value="1"/>
</dbReference>
<comment type="catalytic activity">
    <reaction evidence="8">
        <text>GTP + H2O = GDP + phosphate + H(+)</text>
        <dbReference type="Rhea" id="RHEA:19669"/>
        <dbReference type="ChEBI" id="CHEBI:15377"/>
        <dbReference type="ChEBI" id="CHEBI:15378"/>
        <dbReference type="ChEBI" id="CHEBI:37565"/>
        <dbReference type="ChEBI" id="CHEBI:43474"/>
        <dbReference type="ChEBI" id="CHEBI:58189"/>
        <dbReference type="EC" id="3.6.5.2"/>
    </reaction>
    <physiologicalReaction direction="left-to-right" evidence="8">
        <dbReference type="Rhea" id="RHEA:19670"/>
    </physiologicalReaction>
</comment>
<evidence type="ECO:0000256" key="7">
    <source>
        <dbReference type="ARBA" id="ARBA00023289"/>
    </source>
</evidence>
<evidence type="ECO:0000256" key="4">
    <source>
        <dbReference type="ARBA" id="ARBA00022741"/>
    </source>
</evidence>
<dbReference type="EMBL" id="JAHRIM010004677">
    <property type="protein sequence ID" value="MEQ2259616.1"/>
    <property type="molecule type" value="Genomic_DNA"/>
</dbReference>
<evidence type="ECO:0000256" key="3">
    <source>
        <dbReference type="ARBA" id="ARBA00011984"/>
    </source>
</evidence>
<sequence>IDYSVKILTLDNMQIAMQLWDTAGQERYRSITKQFFRKADGVVLMYDVTVEESFKAVKPWLLNVQEVADERIPILLLGNKMDMTREREVSYKDAKQLAFENKVMFFEVSAYTGRNVTESLTHLARILMEQEDTVRDTTVSLSAQPTKKKACCK</sequence>
<dbReference type="Gene3D" id="3.40.50.300">
    <property type="entry name" value="P-loop containing nucleotide triphosphate hydrolases"/>
    <property type="match status" value="1"/>
</dbReference>
<evidence type="ECO:0000256" key="2">
    <source>
        <dbReference type="ARBA" id="ARBA00006270"/>
    </source>
</evidence>